<keyword evidence="8" id="KW-1185">Reference proteome</keyword>
<proteinExistence type="inferred from homology"/>
<dbReference type="EMBL" id="CP116341">
    <property type="protein sequence ID" value="WOV85891.1"/>
    <property type="molecule type" value="Genomic_DNA"/>
</dbReference>
<dbReference type="PANTHER" id="PTHR21716">
    <property type="entry name" value="TRANSMEMBRANE PROTEIN"/>
    <property type="match status" value="1"/>
</dbReference>
<evidence type="ECO:0000256" key="6">
    <source>
        <dbReference type="SAM" id="Phobius"/>
    </source>
</evidence>
<feature type="transmembrane region" description="Helical" evidence="6">
    <location>
        <begin position="54"/>
        <end position="73"/>
    </location>
</feature>
<dbReference type="Pfam" id="PF01594">
    <property type="entry name" value="AI-2E_transport"/>
    <property type="match status" value="1"/>
</dbReference>
<evidence type="ECO:0000256" key="1">
    <source>
        <dbReference type="ARBA" id="ARBA00004141"/>
    </source>
</evidence>
<sequence>MEEPDEEYGIPVKNRIIRFLGGKTTLFILIVLLLVGVNVMIFDKVSFIFYPIKVLFSTVVLPIILATILYYLLRPLLHLLERIKVPKVWGIAIIFLTAIGLITLLVFLVLPFLKIQFWKLVEEFPTTFNQLILTLDSFFSNSLFAPYYKQLDINAAELLDSGLENIGQMIADALGGIASGLTTFISALTGIILSIVTVPFILFYLLKDGDKLPSYVMKLLPPRMRDDAQSILGNADHQISAYIQGQILVAMCIGTMVTIGFLIIDMKYAVLLGVLAMFTSVVPYLGPVIAITPAIIIAIVTSPFMLVKLAIVWTVVQLVEGKFISPQIMGKSLHIHPITIIFVLLTAGSLFGVAGVILGIPGYALLKVFTTHLFQLLKVRYNKYEVDVRMHYERPNYEDEK</sequence>
<dbReference type="InterPro" id="IPR002549">
    <property type="entry name" value="AI-2E-like"/>
</dbReference>
<feature type="transmembrane region" description="Helical" evidence="6">
    <location>
        <begin position="184"/>
        <end position="206"/>
    </location>
</feature>
<feature type="transmembrane region" description="Helical" evidence="6">
    <location>
        <begin position="295"/>
        <end position="319"/>
    </location>
</feature>
<feature type="transmembrane region" description="Helical" evidence="6">
    <location>
        <begin position="270"/>
        <end position="289"/>
    </location>
</feature>
<organism evidence="7 8">
    <name type="scientific">Sporosarcina jeotgali</name>
    <dbReference type="NCBI Taxonomy" id="3020056"/>
    <lineage>
        <taxon>Bacteria</taxon>
        <taxon>Bacillati</taxon>
        <taxon>Bacillota</taxon>
        <taxon>Bacilli</taxon>
        <taxon>Bacillales</taxon>
        <taxon>Caryophanaceae</taxon>
        <taxon>Sporosarcina</taxon>
    </lineage>
</organism>
<evidence type="ECO:0000313" key="8">
    <source>
        <dbReference type="Proteomes" id="UP001303532"/>
    </source>
</evidence>
<comment type="similarity">
    <text evidence="2">Belongs to the autoinducer-2 exporter (AI-2E) (TC 2.A.86) family.</text>
</comment>
<feature type="transmembrane region" description="Helical" evidence="6">
    <location>
        <begin position="340"/>
        <end position="366"/>
    </location>
</feature>
<reference evidence="7 8" key="1">
    <citation type="submission" date="2023-01" db="EMBL/GenBank/DDBJ databases">
        <title>Sporosarcina sp. nov., isolated from Korean tranditional fermented seafood 'Jeotgal'.</title>
        <authorList>
            <person name="Yang A.-I."/>
        </authorList>
    </citation>
    <scope>NUCLEOTIDE SEQUENCE [LARGE SCALE GENOMIC DNA]</scope>
    <source>
        <strain evidence="7 8">B2O-1</strain>
    </source>
</reference>
<keyword evidence="4 6" id="KW-1133">Transmembrane helix</keyword>
<feature type="transmembrane region" description="Helical" evidence="6">
    <location>
        <begin position="88"/>
        <end position="110"/>
    </location>
</feature>
<name>A0ABZ0L063_9BACL</name>
<keyword evidence="5 6" id="KW-0472">Membrane</keyword>
<feature type="transmembrane region" description="Helical" evidence="6">
    <location>
        <begin position="20"/>
        <end position="42"/>
    </location>
</feature>
<comment type="subcellular location">
    <subcellularLocation>
        <location evidence="1">Membrane</location>
        <topology evidence="1">Multi-pass membrane protein</topology>
    </subcellularLocation>
</comment>
<evidence type="ECO:0000256" key="2">
    <source>
        <dbReference type="ARBA" id="ARBA00009773"/>
    </source>
</evidence>
<evidence type="ECO:0000256" key="5">
    <source>
        <dbReference type="ARBA" id="ARBA00023136"/>
    </source>
</evidence>
<gene>
    <name evidence="7" type="ORF">PGH26_07185</name>
</gene>
<keyword evidence="3 6" id="KW-0812">Transmembrane</keyword>
<feature type="transmembrane region" description="Helical" evidence="6">
    <location>
        <begin position="241"/>
        <end position="263"/>
    </location>
</feature>
<accession>A0ABZ0L063</accession>
<dbReference type="Proteomes" id="UP001303532">
    <property type="component" value="Chromosome"/>
</dbReference>
<evidence type="ECO:0000256" key="3">
    <source>
        <dbReference type="ARBA" id="ARBA00022692"/>
    </source>
</evidence>
<evidence type="ECO:0000313" key="7">
    <source>
        <dbReference type="EMBL" id="WOV85891.1"/>
    </source>
</evidence>
<evidence type="ECO:0000256" key="4">
    <source>
        <dbReference type="ARBA" id="ARBA00022989"/>
    </source>
</evidence>
<protein>
    <submittedName>
        <fullName evidence="7">AI-2E family transporter</fullName>
    </submittedName>
</protein>
<dbReference type="PANTHER" id="PTHR21716:SF69">
    <property type="entry name" value="TRANSPORT PROTEIN YUBA-RELATED"/>
    <property type="match status" value="1"/>
</dbReference>